<gene>
    <name evidence="1" type="ORF">ACFQBT_13825</name>
</gene>
<organism evidence="1 2">
    <name type="scientific">Branchiibius cervicis</name>
    <dbReference type="NCBI Taxonomy" id="908252"/>
    <lineage>
        <taxon>Bacteria</taxon>
        <taxon>Bacillati</taxon>
        <taxon>Actinomycetota</taxon>
        <taxon>Actinomycetes</taxon>
        <taxon>Micrococcales</taxon>
        <taxon>Dermacoccaceae</taxon>
        <taxon>Branchiibius</taxon>
    </lineage>
</organism>
<evidence type="ECO:0000313" key="1">
    <source>
        <dbReference type="EMBL" id="MFC6714831.1"/>
    </source>
</evidence>
<reference evidence="2" key="1">
    <citation type="journal article" date="2019" name="Int. J. Syst. Evol. Microbiol.">
        <title>The Global Catalogue of Microorganisms (GCM) 10K type strain sequencing project: providing services to taxonomists for standard genome sequencing and annotation.</title>
        <authorList>
            <consortium name="The Broad Institute Genomics Platform"/>
            <consortium name="The Broad Institute Genome Sequencing Center for Infectious Disease"/>
            <person name="Wu L."/>
            <person name="Ma J."/>
        </authorList>
    </citation>
    <scope>NUCLEOTIDE SEQUENCE [LARGE SCALE GENOMIC DNA]</scope>
    <source>
        <strain evidence="2">NBRC 106593</strain>
    </source>
</reference>
<accession>A0ABW2AWG5</accession>
<dbReference type="Proteomes" id="UP001596356">
    <property type="component" value="Unassembled WGS sequence"/>
</dbReference>
<proteinExistence type="predicted"/>
<name>A0ABW2AWG5_9MICO</name>
<comment type="caution">
    <text evidence="1">The sequence shown here is derived from an EMBL/GenBank/DDBJ whole genome shotgun (WGS) entry which is preliminary data.</text>
</comment>
<dbReference type="EMBL" id="JBHSWJ010000002">
    <property type="protein sequence ID" value="MFC6714831.1"/>
    <property type="molecule type" value="Genomic_DNA"/>
</dbReference>
<evidence type="ECO:0000313" key="2">
    <source>
        <dbReference type="Proteomes" id="UP001596356"/>
    </source>
</evidence>
<dbReference type="RefSeq" id="WP_377823503.1">
    <property type="nucleotide sequence ID" value="NZ_JBHSWJ010000002.1"/>
</dbReference>
<protein>
    <submittedName>
        <fullName evidence="1">Uncharacterized protein</fullName>
    </submittedName>
</protein>
<sequence>MPRHPDQLVDPIENALAAVADCQPFERALTIWESAANKQLIDKPAMARLPLRPRARAVLW</sequence>
<keyword evidence="2" id="KW-1185">Reference proteome</keyword>